<feature type="domain" description="Rieske" evidence="17">
    <location>
        <begin position="32"/>
        <end position="134"/>
    </location>
</feature>
<dbReference type="PROSITE" id="PS51296">
    <property type="entry name" value="RIESKE"/>
    <property type="match status" value="1"/>
</dbReference>
<evidence type="ECO:0000256" key="5">
    <source>
        <dbReference type="ARBA" id="ARBA00022714"/>
    </source>
</evidence>
<dbReference type="GO" id="GO:0005737">
    <property type="term" value="C:cytoplasm"/>
    <property type="evidence" value="ECO:0007669"/>
    <property type="project" value="TreeGrafter"/>
</dbReference>
<dbReference type="InterPro" id="IPR036922">
    <property type="entry name" value="Rieske_2Fe-2S_sf"/>
</dbReference>
<sequence length="355" mass="40106">MCLAGMGPAPADGIRGSCAVKVPFTWKPTGWVMVGWSAEIAPGTTKPMYYFGQHLVAYRTHEGVLHILDAHCRHLGAHLGHGGKVNGDCIECPYHGWGWGSDGENKYIPYEDRPNVSQQLKSWTVDERHECIFMWHDPFNGPPRWELPDIWTVIPHLPSSADDYYPAYPQLSVKYEKEPVHPQITLENAPDSVHFKYVHDATVDPVLIDWKADGPFYTSIAGWPLPNAKSPDGMAMKINGISCGVGGSFAIFEGSVHYRLVFFTTPIDDETSDMFYSIWWPRDAGDTSDEVPAAYRERAKTQFLTTLRDDLEIWRYQIYIETPAFAQQDARPYGALRKWAKQFYEVEPTQASTSG</sequence>
<evidence type="ECO:0000259" key="17">
    <source>
        <dbReference type="PROSITE" id="PS51296"/>
    </source>
</evidence>
<comment type="catalytic activity">
    <reaction evidence="15">
        <text>cholesterol + NADH + O2 + H(+) = 7-dehydrocholesterol + NAD(+) + 2 H2O</text>
        <dbReference type="Rhea" id="RHEA:51644"/>
        <dbReference type="ChEBI" id="CHEBI:15377"/>
        <dbReference type="ChEBI" id="CHEBI:15378"/>
        <dbReference type="ChEBI" id="CHEBI:15379"/>
        <dbReference type="ChEBI" id="CHEBI:16113"/>
        <dbReference type="ChEBI" id="CHEBI:17759"/>
        <dbReference type="ChEBI" id="CHEBI:57540"/>
        <dbReference type="ChEBI" id="CHEBI:57945"/>
        <dbReference type="EC" id="1.14.19.21"/>
    </reaction>
    <physiologicalReaction direction="left-to-right" evidence="15">
        <dbReference type="Rhea" id="RHEA:51645"/>
    </physiologicalReaction>
</comment>
<dbReference type="GO" id="GO:0008203">
    <property type="term" value="P:cholesterol metabolic process"/>
    <property type="evidence" value="ECO:0007669"/>
    <property type="project" value="InterPro"/>
</dbReference>
<evidence type="ECO:0000256" key="3">
    <source>
        <dbReference type="ARBA" id="ARBA00004972"/>
    </source>
</evidence>
<evidence type="ECO:0000256" key="6">
    <source>
        <dbReference type="ARBA" id="ARBA00022723"/>
    </source>
</evidence>
<comment type="pathway">
    <text evidence="3">Hormone biosynthesis.</text>
</comment>
<evidence type="ECO:0000313" key="18">
    <source>
        <dbReference type="EMBL" id="CAB4851747.1"/>
    </source>
</evidence>
<evidence type="ECO:0000256" key="12">
    <source>
        <dbReference type="ARBA" id="ARBA00025712"/>
    </source>
</evidence>
<evidence type="ECO:0000256" key="14">
    <source>
        <dbReference type="ARBA" id="ARBA00026095"/>
    </source>
</evidence>
<dbReference type="EC" id="1.14.19.21" evidence="14"/>
<dbReference type="GO" id="GO:0051537">
    <property type="term" value="F:2 iron, 2 sulfur cluster binding"/>
    <property type="evidence" value="ECO:0007669"/>
    <property type="project" value="UniProtKB-KW"/>
</dbReference>
<dbReference type="CDD" id="cd03469">
    <property type="entry name" value="Rieske_RO_Alpha_N"/>
    <property type="match status" value="1"/>
</dbReference>
<evidence type="ECO:0000256" key="9">
    <source>
        <dbReference type="ARBA" id="ARBA00023004"/>
    </source>
</evidence>
<gene>
    <name evidence="18" type="ORF">UFOPK3267_01693</name>
</gene>
<comment type="subcellular location">
    <subcellularLocation>
        <location evidence="2">Membrane</location>
    </subcellularLocation>
</comment>
<comment type="pathway">
    <text evidence="12">Steroid hormone biosynthesis; dafachronic acid biosynthesis.</text>
</comment>
<dbReference type="AlphaFoldDB" id="A0A6J7C0X5"/>
<dbReference type="InterPro" id="IPR045605">
    <property type="entry name" value="KshA-like_C"/>
</dbReference>
<reference evidence="18" key="1">
    <citation type="submission" date="2020-05" db="EMBL/GenBank/DDBJ databases">
        <authorList>
            <person name="Chiriac C."/>
            <person name="Salcher M."/>
            <person name="Ghai R."/>
            <person name="Kavagutti S V."/>
        </authorList>
    </citation>
    <scope>NUCLEOTIDE SEQUENCE</scope>
</reference>
<comment type="similarity">
    <text evidence="13">Belongs to the cholesterol 7-desaturase family.</text>
</comment>
<dbReference type="Pfam" id="PF00355">
    <property type="entry name" value="Rieske"/>
    <property type="match status" value="1"/>
</dbReference>
<dbReference type="GO" id="GO:0170056">
    <property type="term" value="F:cholesterol 7-desaturase [NAD(P)H] activity"/>
    <property type="evidence" value="ECO:0007669"/>
    <property type="project" value="UniProtKB-EC"/>
</dbReference>
<evidence type="ECO:0000256" key="16">
    <source>
        <dbReference type="ARBA" id="ARBA00049548"/>
    </source>
</evidence>
<comment type="cofactor">
    <cofactor evidence="1">
        <name>Fe cation</name>
        <dbReference type="ChEBI" id="CHEBI:24875"/>
    </cofactor>
</comment>
<evidence type="ECO:0000256" key="2">
    <source>
        <dbReference type="ARBA" id="ARBA00004370"/>
    </source>
</evidence>
<keyword evidence="4" id="KW-0812">Transmembrane</keyword>
<dbReference type="SUPFAM" id="SSF55961">
    <property type="entry name" value="Bet v1-like"/>
    <property type="match status" value="1"/>
</dbReference>
<protein>
    <recommendedName>
        <fullName evidence="14">cholesterol 7-desaturase</fullName>
        <ecNumber evidence="14">1.14.19.21</ecNumber>
    </recommendedName>
</protein>
<dbReference type="InterPro" id="IPR017941">
    <property type="entry name" value="Rieske_2Fe-2S"/>
</dbReference>
<keyword evidence="11" id="KW-0472">Membrane</keyword>
<evidence type="ECO:0000256" key="1">
    <source>
        <dbReference type="ARBA" id="ARBA00001962"/>
    </source>
</evidence>
<dbReference type="Gene3D" id="2.102.10.10">
    <property type="entry name" value="Rieske [2Fe-2S] iron-sulphur domain"/>
    <property type="match status" value="1"/>
</dbReference>
<name>A0A6J7C0X5_9ZZZZ</name>
<evidence type="ECO:0000256" key="7">
    <source>
        <dbReference type="ARBA" id="ARBA00022989"/>
    </source>
</evidence>
<dbReference type="Pfam" id="PF19298">
    <property type="entry name" value="KshA_C"/>
    <property type="match status" value="1"/>
</dbReference>
<dbReference type="PANTHER" id="PTHR21266:SF32">
    <property type="entry name" value="CHOLESTEROL 7-DESATURASE NVD"/>
    <property type="match status" value="1"/>
</dbReference>
<organism evidence="18">
    <name type="scientific">freshwater metagenome</name>
    <dbReference type="NCBI Taxonomy" id="449393"/>
    <lineage>
        <taxon>unclassified sequences</taxon>
        <taxon>metagenomes</taxon>
        <taxon>ecological metagenomes</taxon>
    </lineage>
</organism>
<proteinExistence type="inferred from homology"/>
<evidence type="ECO:0000256" key="4">
    <source>
        <dbReference type="ARBA" id="ARBA00022692"/>
    </source>
</evidence>
<dbReference type="GO" id="GO:0016020">
    <property type="term" value="C:membrane"/>
    <property type="evidence" value="ECO:0007669"/>
    <property type="project" value="UniProtKB-SubCell"/>
</dbReference>
<dbReference type="SUPFAM" id="SSF50022">
    <property type="entry name" value="ISP domain"/>
    <property type="match status" value="1"/>
</dbReference>
<dbReference type="GO" id="GO:0046872">
    <property type="term" value="F:metal ion binding"/>
    <property type="evidence" value="ECO:0007669"/>
    <property type="project" value="UniProtKB-KW"/>
</dbReference>
<keyword evidence="9" id="KW-0408">Iron</keyword>
<keyword evidence="8" id="KW-0560">Oxidoreductase</keyword>
<dbReference type="EMBL" id="CAFBIY010000094">
    <property type="protein sequence ID" value="CAB4851747.1"/>
    <property type="molecule type" value="Genomic_DNA"/>
</dbReference>
<keyword evidence="5" id="KW-0001">2Fe-2S</keyword>
<evidence type="ECO:0000256" key="15">
    <source>
        <dbReference type="ARBA" id="ARBA00047853"/>
    </source>
</evidence>
<accession>A0A6J7C0X5</accession>
<keyword evidence="7" id="KW-1133">Transmembrane helix</keyword>
<dbReference type="Gene3D" id="3.90.380.10">
    <property type="entry name" value="Naphthalene 1,2-dioxygenase Alpha Subunit, Chain A, domain 1"/>
    <property type="match status" value="1"/>
</dbReference>
<evidence type="ECO:0000256" key="8">
    <source>
        <dbReference type="ARBA" id="ARBA00023002"/>
    </source>
</evidence>
<evidence type="ECO:0000256" key="13">
    <source>
        <dbReference type="ARBA" id="ARBA00025729"/>
    </source>
</evidence>
<evidence type="ECO:0000256" key="10">
    <source>
        <dbReference type="ARBA" id="ARBA00023014"/>
    </source>
</evidence>
<comment type="catalytic activity">
    <reaction evidence="16">
        <text>cholesterol + NADPH + O2 + H(+) = 7-dehydrocholesterol + NADP(+) + 2 H2O</text>
        <dbReference type="Rhea" id="RHEA:45024"/>
        <dbReference type="ChEBI" id="CHEBI:15377"/>
        <dbReference type="ChEBI" id="CHEBI:15378"/>
        <dbReference type="ChEBI" id="CHEBI:15379"/>
        <dbReference type="ChEBI" id="CHEBI:16113"/>
        <dbReference type="ChEBI" id="CHEBI:17759"/>
        <dbReference type="ChEBI" id="CHEBI:57783"/>
        <dbReference type="ChEBI" id="CHEBI:58349"/>
        <dbReference type="EC" id="1.14.19.21"/>
    </reaction>
    <physiologicalReaction direction="left-to-right" evidence="16">
        <dbReference type="Rhea" id="RHEA:45025"/>
    </physiologicalReaction>
</comment>
<evidence type="ECO:0000256" key="11">
    <source>
        <dbReference type="ARBA" id="ARBA00023136"/>
    </source>
</evidence>
<keyword evidence="6" id="KW-0479">Metal-binding</keyword>
<keyword evidence="10" id="KW-0411">Iron-sulfur</keyword>
<dbReference type="InterPro" id="IPR050584">
    <property type="entry name" value="Cholesterol_7-desaturase"/>
</dbReference>
<dbReference type="PANTHER" id="PTHR21266">
    <property type="entry name" value="IRON-SULFUR DOMAIN CONTAINING PROTEIN"/>
    <property type="match status" value="1"/>
</dbReference>